<comment type="caution">
    <text evidence="5">The sequence shown here is derived from an EMBL/GenBank/DDBJ whole genome shotgun (WGS) entry which is preliminary data.</text>
</comment>
<dbReference type="SMART" id="SM00325">
    <property type="entry name" value="RhoGEF"/>
    <property type="match status" value="1"/>
</dbReference>
<gene>
    <name evidence="5" type="ORF">PROFUN_03103</name>
</gene>
<dbReference type="InterPro" id="IPR046349">
    <property type="entry name" value="C1-like_sf"/>
</dbReference>
<evidence type="ECO:0000313" key="6">
    <source>
        <dbReference type="Proteomes" id="UP000241769"/>
    </source>
</evidence>
<name>A0A2P6NQ79_9EUKA</name>
<proteinExistence type="predicted"/>
<evidence type="ECO:0000256" key="2">
    <source>
        <dbReference type="ARBA" id="ARBA00022833"/>
    </source>
</evidence>
<dbReference type="PROSITE" id="PS50010">
    <property type="entry name" value="DH_2"/>
    <property type="match status" value="1"/>
</dbReference>
<dbReference type="InterPro" id="IPR051092">
    <property type="entry name" value="FYVE_RhoGEF_PH"/>
</dbReference>
<accession>A0A2P6NQ79</accession>
<dbReference type="Proteomes" id="UP000241769">
    <property type="component" value="Unassembled WGS sequence"/>
</dbReference>
<dbReference type="Gene3D" id="1.20.900.10">
    <property type="entry name" value="Dbl homology (DH) domain"/>
    <property type="match status" value="1"/>
</dbReference>
<evidence type="ECO:0000259" key="3">
    <source>
        <dbReference type="PROSITE" id="PS50010"/>
    </source>
</evidence>
<protein>
    <submittedName>
        <fullName evidence="5">Phosphatidylinositol 3,4,5-trisphosphate-dependent Rac exchanger 1 protein-like</fullName>
    </submittedName>
</protein>
<evidence type="ECO:0000259" key="4">
    <source>
        <dbReference type="PROSITE" id="PS50081"/>
    </source>
</evidence>
<dbReference type="PANTHER" id="PTHR12673">
    <property type="entry name" value="FACIOGENITAL DYSPLASIA PROTEIN"/>
    <property type="match status" value="1"/>
</dbReference>
<dbReference type="Pfam" id="PF00130">
    <property type="entry name" value="C1_1"/>
    <property type="match status" value="1"/>
</dbReference>
<dbReference type="SUPFAM" id="SSF57889">
    <property type="entry name" value="Cysteine-rich domain"/>
    <property type="match status" value="1"/>
</dbReference>
<keyword evidence="6" id="KW-1185">Reference proteome</keyword>
<evidence type="ECO:0000256" key="1">
    <source>
        <dbReference type="ARBA" id="ARBA00022723"/>
    </source>
</evidence>
<dbReference type="InterPro" id="IPR002219">
    <property type="entry name" value="PKC_DAG/PE"/>
</dbReference>
<keyword evidence="2" id="KW-0862">Zinc</keyword>
<dbReference type="PROSITE" id="PS50081">
    <property type="entry name" value="ZF_DAG_PE_2"/>
    <property type="match status" value="1"/>
</dbReference>
<dbReference type="OrthoDB" id="63267at2759"/>
<dbReference type="GO" id="GO:0005737">
    <property type="term" value="C:cytoplasm"/>
    <property type="evidence" value="ECO:0007669"/>
    <property type="project" value="TreeGrafter"/>
</dbReference>
<dbReference type="STRING" id="1890364.A0A2P6NQ79"/>
<organism evidence="5 6">
    <name type="scientific">Planoprotostelium fungivorum</name>
    <dbReference type="NCBI Taxonomy" id="1890364"/>
    <lineage>
        <taxon>Eukaryota</taxon>
        <taxon>Amoebozoa</taxon>
        <taxon>Evosea</taxon>
        <taxon>Variosea</taxon>
        <taxon>Cavosteliida</taxon>
        <taxon>Cavosteliaceae</taxon>
        <taxon>Planoprotostelium</taxon>
    </lineage>
</organism>
<dbReference type="GO" id="GO:0046872">
    <property type="term" value="F:metal ion binding"/>
    <property type="evidence" value="ECO:0007669"/>
    <property type="project" value="UniProtKB-KW"/>
</dbReference>
<dbReference type="SUPFAM" id="SSF48065">
    <property type="entry name" value="DBL homology domain (DH-domain)"/>
    <property type="match status" value="2"/>
</dbReference>
<feature type="domain" description="DH" evidence="3">
    <location>
        <begin position="14"/>
        <end position="266"/>
    </location>
</feature>
<sequence length="484" mass="55204">MGLTQEQISAANEKRNRIIQELIETDKTFIQQLRVLNESVLEPLRNIKSRVPGESELTEGAISQLYYSHPEGSSASEEAQNSVTKKQSALDFARNMENLIKGNLGWEDAARVERDRVTFLRDIGMMALPFLIDLQSRILFVYEECAHNPGAHNALSAYIHERQSILKPYTEWINNSDLTLSIMDSLYRTNKTFAKLMEHNKDEHGKGQPWKNWVSSIVIRPVQRTVQYSLLFKELLKATPEGHPEREATSEALRQAENIAMEVNETKRNDENLKALTAIQDRAKKGPEGLYNQKADHFLVKTHLGAPTWCGVCKSFIWGVKPTAYQCDVCPLVVHKGYETPLCIERVASEMPKQCDRPVSIIKPGRSVLLEARCKHQTILWYEQKQITSDPREAVIFFLSDCICIGHLEGDLNHFYFVAIFPYSREGSHVIISEKETDKEAEEGERELALYVPQKRTTHVMLFVDPPVRRKAIKAFNKAAAIPE</sequence>
<dbReference type="Gene3D" id="3.30.60.20">
    <property type="match status" value="1"/>
</dbReference>
<dbReference type="EMBL" id="MDYQ01000035">
    <property type="protein sequence ID" value="PRP86116.1"/>
    <property type="molecule type" value="Genomic_DNA"/>
</dbReference>
<feature type="domain" description="Phorbol-ester/DAG-type" evidence="4">
    <location>
        <begin position="296"/>
        <end position="336"/>
    </location>
</feature>
<keyword evidence="1" id="KW-0479">Metal-binding</keyword>
<reference evidence="5 6" key="1">
    <citation type="journal article" date="2018" name="Genome Biol. Evol.">
        <title>Multiple Roots of Fruiting Body Formation in Amoebozoa.</title>
        <authorList>
            <person name="Hillmann F."/>
            <person name="Forbes G."/>
            <person name="Novohradska S."/>
            <person name="Ferling I."/>
            <person name="Riege K."/>
            <person name="Groth M."/>
            <person name="Westermann M."/>
            <person name="Marz M."/>
            <person name="Spaller T."/>
            <person name="Winckler T."/>
            <person name="Schaap P."/>
            <person name="Glockner G."/>
        </authorList>
    </citation>
    <scope>NUCLEOTIDE SEQUENCE [LARGE SCALE GENOMIC DNA]</scope>
    <source>
        <strain evidence="5 6">Jena</strain>
    </source>
</reference>
<dbReference type="SMART" id="SM00109">
    <property type="entry name" value="C1"/>
    <property type="match status" value="1"/>
</dbReference>
<dbReference type="AlphaFoldDB" id="A0A2P6NQ79"/>
<dbReference type="InParanoid" id="A0A2P6NQ79"/>
<dbReference type="Pfam" id="PF00621">
    <property type="entry name" value="RhoGEF"/>
    <property type="match status" value="1"/>
</dbReference>
<dbReference type="InterPro" id="IPR000219">
    <property type="entry name" value="DH_dom"/>
</dbReference>
<evidence type="ECO:0000313" key="5">
    <source>
        <dbReference type="EMBL" id="PRP86116.1"/>
    </source>
</evidence>
<dbReference type="InterPro" id="IPR035899">
    <property type="entry name" value="DBL_dom_sf"/>
</dbReference>
<dbReference type="PANTHER" id="PTHR12673:SF159">
    <property type="entry name" value="LD03170P"/>
    <property type="match status" value="1"/>
</dbReference>
<dbReference type="GO" id="GO:0005085">
    <property type="term" value="F:guanyl-nucleotide exchange factor activity"/>
    <property type="evidence" value="ECO:0007669"/>
    <property type="project" value="InterPro"/>
</dbReference>